<protein>
    <recommendedName>
        <fullName evidence="1">RamC N-terminal domain-containing protein</fullName>
    </recommendedName>
</protein>
<feature type="domain" description="RamC N-terminal" evidence="1">
    <location>
        <begin position="2873"/>
        <end position="2984"/>
    </location>
</feature>
<name>A0A8T3YME3_9ARCH</name>
<evidence type="ECO:0000313" key="2">
    <source>
        <dbReference type="EMBL" id="MBI4210877.1"/>
    </source>
</evidence>
<accession>A0A8T3YME3</accession>
<reference evidence="2" key="1">
    <citation type="submission" date="2020-07" db="EMBL/GenBank/DDBJ databases">
        <title>Huge and variable diversity of episymbiotic CPR bacteria and DPANN archaea in groundwater ecosystems.</title>
        <authorList>
            <person name="He C.Y."/>
            <person name="Keren R."/>
            <person name="Whittaker M."/>
            <person name="Farag I.F."/>
            <person name="Doudna J."/>
            <person name="Cate J.H.D."/>
            <person name="Banfield J.F."/>
        </authorList>
    </citation>
    <scope>NUCLEOTIDE SEQUENCE</scope>
    <source>
        <strain evidence="2">NC_groundwater_1296_Ag_S-0.2um_52_80</strain>
    </source>
</reference>
<evidence type="ECO:0000313" key="3">
    <source>
        <dbReference type="Proteomes" id="UP000732298"/>
    </source>
</evidence>
<dbReference type="Pfam" id="PF25816">
    <property type="entry name" value="RamC_N"/>
    <property type="match status" value="1"/>
</dbReference>
<evidence type="ECO:0000259" key="1">
    <source>
        <dbReference type="Pfam" id="PF25816"/>
    </source>
</evidence>
<dbReference type="Proteomes" id="UP000732298">
    <property type="component" value="Unassembled WGS sequence"/>
</dbReference>
<sequence length="3026" mass="331626">MRQLVWLLFVLLLSGFASGAATVILPPSGPDAPDVKPPGGCSDCVAGTICTSAGPPASCQAAETADLATVPPALINSQISAIPPKKLEDSLGDIQDLSQLSSPEAQEALRQAFQKRYGIPVTIDASAGRVRVVNDRLFRQGSSIDLPSLKDNREIRSLELTTVQDGAGSQLVARYSLKTGYYFDVVGQFNLVAADNYGLVIDGINARFAAANGYYGVIDNYVTSRNVLLSLAGSEEISGDANFFRNPDSSLDRSRPVKLSGTNSWVCVDDKAKCMRNHPLNDWTSTESGPGSADWMVTEACFRCSEDEVSGLSERLLEGLIYGYTSWTRQPNAQGIVSDSLNMRGYGISKFGDAIIEGSHLNVDFTVNDDSDTSGVMFRFLDSKLGRDDKAVGRVVSYGRSLDLQFESDGNVHAKERNFQTETAVPLTSQGFVNSLLFGSGDILPAAVTHFGDSSAIKKLEAEIRTTPLEARSADVKAYISQSRPDLLGQPLTAAQSAELDREFLKAYLGYEYAADFLKRQPTLEEAYHYGESVLSGLSGSQKADDSKKPVVFNHQTSKVLPSGTMVKFENFYFMTPDSVVTGQGDIDFNSALRQKYEREVMQRALKDSSFLALAPEERDSYIQSAVSQYEPLISLASRMNEQRLVVEYVENSGNVVGVQELKTSVKDVGDKRQLAYAQLEHLQTVQEGMEEVLLQLQQGKSLVDIREKASGKVEAAFGDPALNYQYNQELASRIISAGRSSIELNGHTFDITTKEGLASFLVYNNLDAARLFYGRGNFEDASSHSLNALQFSMSPEDFAEFLKVLRQNPGVFGKVASSPDGQSGFTAFSRDGYDYLVPDRIRLMVQQGRLNQDILKQYMDNKAAVESKNLLVSNPEKALDFILPNEYWEVAANLAFASKPTAVVVSAGGKVMLRKTVLKLSEEVGRLGFSGVIGFDLPRGALSGNALRAAVKASDEDAPRLSRGSFPVLDPAAATGCITCRPDQVLDSSNPAFALQTEPRDKGLFERLLDLVRGRKSPVAPPEAPGAPDDLTLFKFLDEEQVVPHPIDPPARPGSIDEVVQASQRRVPEAQDPAYVASVRSMLGRSEEDISFMLDKYIGTNIKPQVAAVVRDERMWQQVLEHLKIPPTDVQKVGFEELNPGTFSRPIKVTVSGQGFSKDFVFKLPRDSYVDPEVTERQFRYMAGMARATDERGERAVMQRVLADPLYYDLGYRGPSAIVPEEFVPGKLAGWAERYYEPAALVHSLGSLDGRLWAASRQLENGVETGFVTVDNSAANIIVAESENGEVVAKYIDSDINRNHVIMGNLEDLVIYSIHTKSQRNWQRRIQPDDLDDFLSGMLEHLGDRDSALRSFAKAADTLEQEALKVESEQWRSEMREAAGRIRAFVKREAASVRGVSGLGGGAPAKAGRPLTNREVADIVKLEIPQAAEHPHLVRLVANAQTEIDAFYQELAAKMGGEYFPAESSDIRQQILEVKPQFEFAFRAGTPDKMSATVTYVNAELPGMLVVGTSSGRSSGRILGENQGFIVKGPNGKSEDTVRLYRGVIEYAAEQQLPVIIRKRYATAEDIEGFVRGWIDIGTLLRNHPDRVSLVSKYEKIARENPEWSKLEVAFKAFHSYCRENFVGSLDCSGSIFVSGSEKSSVAEMYSLSSRTGIIYGTEGSRGIRGVLILDVPKSRTFEPSSAIVNYNSDTRSETAIIGAVDHAWVRGFVPSEGLESNAAGFQQRITIAEKIIDELDSASDPLGAAISVMLANSGLSRALERNIGTNIRSQVESVLSDSGAWSQVLWHLAVEPGDVARIDVQELTSGFYKNPFKVELFLRNGESRSFVFKLPRDSYVDPELTERQFRHMKDLDGSGVMQKVIGGQPVYVDLGGDLGRRPIIFEEYVPGYTAEKALTVYGKRPVMVSLGDLDGRFWAASRSVEDGMVTGLVNKNNGLDDIIAEEKSGALVSRYVDSDVDFVSQGGIDELVIKGLFHKNFEWPRIMPDYIDAYLSAMLPHLGNRESALRAFISTADRIDSEALRPVNKDWKAGMQDAAGRIRKFATDRLEIKEFVAAERRAAKVVLLPGTPVNLPAKPAEVRDDAYALLGHLSRDSDAWKPVLAKLGVKPEDVLKVDVRTMAEGGTKIAYIVSLDLKSGERKSFVFKTSNGKNRILEGEYSALKKAEGFNVGPRQLTDSPIVAEIAGGKSVLLLEELVTGYSLDEAKLTVPPDELYRAMGELDARLFEAGKTSEYGRIRGFTYNDYRSANVRFYDDAGEGLVGKFVELDVSTSSIDDFFGANYLFSVPPENLNAYLKGSFSVLKDKRKALSSLAGLADYFSWKSSYMAENVAQIKKFVSEYAASEGITLPPRRQSIPSKAELREAVMGNTADPLAADIVARAYTDMYSARVKLASSFNGRYVLLDGNIIVDDAVETGGRLSDALKRADVKAKEYAETDKDAVVKVVPSVSYGEQNSPEKITVLLTFAEKATGKRYDDAFFGEVVLNNMAGYGAVESAGAKRGEVRLFMGIGGDPSQVQKAGIVAAGYATTDDIRRFMDGKAGIEELLGKHPEKESLVKRFHKVKEENPGLSDSEAAYMAFTRNCAWAGGCHASIFASASSDPQMSAFYEQFGGQKASWILVMDIPKREVLNAKEIGNFGESEMAVAGEISPQWIKGFVPRNVRYADMDTMLHAFDAQVTSGTTVVVASEGVVREVPFDAEKLTSKAQFMVYGENHKANIVGPPGTVYDIGDGVLLRPGEVFELSEEQYASLRKAAPYDLEVRGFGVSMPITEAEYRAIIASGKFETLVDSGDYVVYVTEGLELPGGRRLSAGSGDRIWVGLGEYISVMTKGIRPNLESVSNGVTMALNSHEYALLKVRNYFHEGAWINSPKFSDYKEGWKIHVTAAQDDIAMLEDALLPYLRQKRITHKVMIASQVPKYRGTTQEGKVVAVFLGSGPDAERIVEEMDSLIAAELKNSGKLAREELPYGGKSGMISYRYANHKGYSIVNPDNPDEKVFDDVIRETGCIPPWIKFDLKGKANTNPCPVA</sequence>
<comment type="caution">
    <text evidence="2">The sequence shown here is derived from an EMBL/GenBank/DDBJ whole genome shotgun (WGS) entry which is preliminary data.</text>
</comment>
<proteinExistence type="predicted"/>
<organism evidence="2 3">
    <name type="scientific">Candidatus Iainarchaeum sp</name>
    <dbReference type="NCBI Taxonomy" id="3101447"/>
    <lineage>
        <taxon>Archaea</taxon>
        <taxon>Candidatus Iainarchaeota</taxon>
        <taxon>Candidatus Iainarchaeia</taxon>
        <taxon>Candidatus Iainarchaeales</taxon>
        <taxon>Candidatus Iainarchaeaceae</taxon>
        <taxon>Candidatus Iainarchaeum</taxon>
    </lineage>
</organism>
<dbReference type="EMBL" id="JACQPB010000046">
    <property type="protein sequence ID" value="MBI4210877.1"/>
    <property type="molecule type" value="Genomic_DNA"/>
</dbReference>
<dbReference type="InterPro" id="IPR057929">
    <property type="entry name" value="RamC_N"/>
</dbReference>
<gene>
    <name evidence="2" type="ORF">HY544_05220</name>
</gene>